<name>E8R353_ISOPI</name>
<dbReference type="KEGG" id="ipa:Isop_1992"/>
<feature type="coiled-coil region" evidence="1">
    <location>
        <begin position="14"/>
        <end position="48"/>
    </location>
</feature>
<evidence type="ECO:0000313" key="2">
    <source>
        <dbReference type="EMBL" id="ADV62572.1"/>
    </source>
</evidence>
<dbReference type="STRING" id="575540.Isop_1992"/>
<proteinExistence type="predicted"/>
<sequence>MSRGGGLEDGSVQAAGLEARVRTIEDRLLRLDARLKRLEAARARLEAIWSWWPFCRRRGGVGMVTTPCCPAGVPARLELSIAGGMPVVLDYDAAARQWRQVGGPDRFRLRCEEGARVFQSFDTDDPYWEDSVFTACSPFRVEFLRGADMSRWVVTEAR</sequence>
<keyword evidence="3" id="KW-1185">Reference proteome</keyword>
<gene>
    <name evidence="2" type="ordered locus">Isop_1992</name>
</gene>
<organism evidence="2 3">
    <name type="scientific">Isosphaera pallida (strain ATCC 43644 / DSM 9630 / IS1B)</name>
    <dbReference type="NCBI Taxonomy" id="575540"/>
    <lineage>
        <taxon>Bacteria</taxon>
        <taxon>Pseudomonadati</taxon>
        <taxon>Planctomycetota</taxon>
        <taxon>Planctomycetia</taxon>
        <taxon>Isosphaerales</taxon>
        <taxon>Isosphaeraceae</taxon>
        <taxon>Isosphaera</taxon>
    </lineage>
</organism>
<evidence type="ECO:0000256" key="1">
    <source>
        <dbReference type="SAM" id="Coils"/>
    </source>
</evidence>
<dbReference type="AlphaFoldDB" id="E8R353"/>
<accession>E8R353</accession>
<protein>
    <submittedName>
        <fullName evidence="2">Uncharacterized protein</fullName>
    </submittedName>
</protein>
<reference evidence="2 3" key="2">
    <citation type="journal article" date="2011" name="Stand. Genomic Sci.">
        <title>Complete genome sequence of Isosphaera pallida type strain (IS1B).</title>
        <authorList>
            <consortium name="US DOE Joint Genome Institute (JGI-PGF)"/>
            <person name="Goker M."/>
            <person name="Cleland D."/>
            <person name="Saunders E."/>
            <person name="Lapidus A."/>
            <person name="Nolan M."/>
            <person name="Lucas S."/>
            <person name="Hammon N."/>
            <person name="Deshpande S."/>
            <person name="Cheng J.F."/>
            <person name="Tapia R."/>
            <person name="Han C."/>
            <person name="Goodwin L."/>
            <person name="Pitluck S."/>
            <person name="Liolios K."/>
            <person name="Pagani I."/>
            <person name="Ivanova N."/>
            <person name="Mavromatis K."/>
            <person name="Pati A."/>
            <person name="Chen A."/>
            <person name="Palaniappan K."/>
            <person name="Land M."/>
            <person name="Hauser L."/>
            <person name="Chang Y.J."/>
            <person name="Jeffries C.D."/>
            <person name="Detter J.C."/>
            <person name="Beck B."/>
            <person name="Woyke T."/>
            <person name="Bristow J."/>
            <person name="Eisen J.A."/>
            <person name="Markowitz V."/>
            <person name="Hugenholtz P."/>
            <person name="Kyrpides N.C."/>
            <person name="Klenk H.P."/>
        </authorList>
    </citation>
    <scope>NUCLEOTIDE SEQUENCE [LARGE SCALE GENOMIC DNA]</scope>
    <source>
        <strain evidence="3">ATCC 43644 / DSM 9630 / IS1B</strain>
    </source>
</reference>
<dbReference type="HOGENOM" id="CLU_1667043_0_0_0"/>
<dbReference type="Proteomes" id="UP000008631">
    <property type="component" value="Chromosome"/>
</dbReference>
<dbReference type="EMBL" id="CP002353">
    <property type="protein sequence ID" value="ADV62572.1"/>
    <property type="molecule type" value="Genomic_DNA"/>
</dbReference>
<reference key="1">
    <citation type="submission" date="2010-11" db="EMBL/GenBank/DDBJ databases">
        <title>The complete sequence of chromosome of Isophaera pallida ATCC 43644.</title>
        <authorList>
            <consortium name="US DOE Joint Genome Institute (JGI-PGF)"/>
            <person name="Lucas S."/>
            <person name="Copeland A."/>
            <person name="Lapidus A."/>
            <person name="Bruce D."/>
            <person name="Goodwin L."/>
            <person name="Pitluck S."/>
            <person name="Kyrpides N."/>
            <person name="Mavromatis K."/>
            <person name="Pagani I."/>
            <person name="Ivanova N."/>
            <person name="Saunders E."/>
            <person name="Brettin T."/>
            <person name="Detter J.C."/>
            <person name="Han C."/>
            <person name="Tapia R."/>
            <person name="Land M."/>
            <person name="Hauser L."/>
            <person name="Markowitz V."/>
            <person name="Cheng J.-F."/>
            <person name="Hugenholtz P."/>
            <person name="Woyke T."/>
            <person name="Wu D."/>
            <person name="Eisen J.A."/>
        </authorList>
    </citation>
    <scope>NUCLEOTIDE SEQUENCE</scope>
    <source>
        <strain>ATCC 43644</strain>
    </source>
</reference>
<evidence type="ECO:0000313" key="3">
    <source>
        <dbReference type="Proteomes" id="UP000008631"/>
    </source>
</evidence>
<keyword evidence="1" id="KW-0175">Coiled coil</keyword>
<dbReference type="InParanoid" id="E8R353"/>
<dbReference type="RefSeq" id="WP_013564860.1">
    <property type="nucleotide sequence ID" value="NC_014962.1"/>
</dbReference>